<evidence type="ECO:0000313" key="2">
    <source>
        <dbReference type="EMBL" id="KAK7034992.1"/>
    </source>
</evidence>
<evidence type="ECO:0000256" key="1">
    <source>
        <dbReference type="SAM" id="MobiDB-lite"/>
    </source>
</evidence>
<comment type="caution">
    <text evidence="2">The sequence shown here is derived from an EMBL/GenBank/DDBJ whole genome shotgun (WGS) entry which is preliminary data.</text>
</comment>
<dbReference type="AlphaFoldDB" id="A0AAW0C7V8"/>
<feature type="compositionally biased region" description="Gly residues" evidence="1">
    <location>
        <begin position="117"/>
        <end position="126"/>
    </location>
</feature>
<feature type="compositionally biased region" description="Basic and acidic residues" evidence="1">
    <location>
        <begin position="1"/>
        <end position="23"/>
    </location>
</feature>
<keyword evidence="3" id="KW-1185">Reference proteome</keyword>
<accession>A0AAW0C7V8</accession>
<feature type="region of interest" description="Disordered" evidence="1">
    <location>
        <begin position="1"/>
        <end position="59"/>
    </location>
</feature>
<dbReference type="Proteomes" id="UP001362999">
    <property type="component" value="Unassembled WGS sequence"/>
</dbReference>
<name>A0AAW0C7V8_9AGAR</name>
<dbReference type="EMBL" id="JAWWNJ010000020">
    <property type="protein sequence ID" value="KAK7034992.1"/>
    <property type="molecule type" value="Genomic_DNA"/>
</dbReference>
<evidence type="ECO:0000313" key="3">
    <source>
        <dbReference type="Proteomes" id="UP001362999"/>
    </source>
</evidence>
<organism evidence="2 3">
    <name type="scientific">Favolaschia claudopus</name>
    <dbReference type="NCBI Taxonomy" id="2862362"/>
    <lineage>
        <taxon>Eukaryota</taxon>
        <taxon>Fungi</taxon>
        <taxon>Dikarya</taxon>
        <taxon>Basidiomycota</taxon>
        <taxon>Agaricomycotina</taxon>
        <taxon>Agaricomycetes</taxon>
        <taxon>Agaricomycetidae</taxon>
        <taxon>Agaricales</taxon>
        <taxon>Marasmiineae</taxon>
        <taxon>Mycenaceae</taxon>
        <taxon>Favolaschia</taxon>
    </lineage>
</organism>
<sequence length="126" mass="13834">MHREDARGQRDTRLGDTDARSEQPDPQTGAALQSEARPANAKGTKTTREQFSANEGLSERELKVVEKLQIRFVEVVDREHVTRRGSEQRDGQLAGKIASETREDGSKTRAKIASAARGGGTEQSCK</sequence>
<reference evidence="2 3" key="1">
    <citation type="journal article" date="2024" name="J Genomics">
        <title>Draft genome sequencing and assembly of Favolaschia claudopus CIRM-BRFM 2984 isolated from oak limbs.</title>
        <authorList>
            <person name="Navarro D."/>
            <person name="Drula E."/>
            <person name="Chaduli D."/>
            <person name="Cazenave R."/>
            <person name="Ahrendt S."/>
            <person name="Wang J."/>
            <person name="Lipzen A."/>
            <person name="Daum C."/>
            <person name="Barry K."/>
            <person name="Grigoriev I.V."/>
            <person name="Favel A."/>
            <person name="Rosso M.N."/>
            <person name="Martin F."/>
        </authorList>
    </citation>
    <scope>NUCLEOTIDE SEQUENCE [LARGE SCALE GENOMIC DNA]</scope>
    <source>
        <strain evidence="2 3">CIRM-BRFM 2984</strain>
    </source>
</reference>
<proteinExistence type="predicted"/>
<feature type="compositionally biased region" description="Basic and acidic residues" evidence="1">
    <location>
        <begin position="81"/>
        <end position="90"/>
    </location>
</feature>
<protein>
    <submittedName>
        <fullName evidence="2">Uncharacterized protein</fullName>
    </submittedName>
</protein>
<feature type="region of interest" description="Disordered" evidence="1">
    <location>
        <begin position="81"/>
        <end position="126"/>
    </location>
</feature>
<gene>
    <name evidence="2" type="ORF">R3P38DRAFT_2772042</name>
</gene>